<keyword evidence="2" id="KW-1185">Reference proteome</keyword>
<dbReference type="Proteomes" id="UP001141253">
    <property type="component" value="Chromosome 19"/>
</dbReference>
<accession>A0ABQ9AMT6</accession>
<protein>
    <submittedName>
        <fullName evidence="1">Uncharacterized protein</fullName>
    </submittedName>
</protein>
<sequence length="81" mass="9397">MMQLEGVSIRKKNRTQVIRGNPLHSRADQISNFAYNPHFLTCFRNLPCSKDSHTITNSILSKMFPPLINRFRPQVKIKARS</sequence>
<comment type="caution">
    <text evidence="1">The sequence shown here is derived from an EMBL/GenBank/DDBJ whole genome shotgun (WGS) entry which is preliminary data.</text>
</comment>
<reference evidence="1" key="1">
    <citation type="submission" date="2022-10" db="EMBL/GenBank/DDBJ databases">
        <authorList>
            <person name="Hyden B.L."/>
            <person name="Feng K."/>
            <person name="Yates T."/>
            <person name="Jawdy S."/>
            <person name="Smart L.B."/>
            <person name="Muchero W."/>
        </authorList>
    </citation>
    <scope>NUCLEOTIDE SEQUENCE</scope>
    <source>
        <tissue evidence="1">Shoot tip</tissue>
    </source>
</reference>
<reference evidence="1" key="2">
    <citation type="journal article" date="2023" name="Int. J. Mol. Sci.">
        <title>De Novo Assembly and Annotation of 11 Diverse Shrub Willow (Salix) Genomes Reveals Novel Gene Organization in Sex-Linked Regions.</title>
        <authorList>
            <person name="Hyden B."/>
            <person name="Feng K."/>
            <person name="Yates T.B."/>
            <person name="Jawdy S."/>
            <person name="Cereghino C."/>
            <person name="Smart L.B."/>
            <person name="Muchero W."/>
        </authorList>
    </citation>
    <scope>NUCLEOTIDE SEQUENCE</scope>
    <source>
        <tissue evidence="1">Shoot tip</tissue>
    </source>
</reference>
<proteinExistence type="predicted"/>
<evidence type="ECO:0000313" key="2">
    <source>
        <dbReference type="Proteomes" id="UP001141253"/>
    </source>
</evidence>
<organism evidence="1 2">
    <name type="scientific">Salix suchowensis</name>
    <dbReference type="NCBI Taxonomy" id="1278906"/>
    <lineage>
        <taxon>Eukaryota</taxon>
        <taxon>Viridiplantae</taxon>
        <taxon>Streptophyta</taxon>
        <taxon>Embryophyta</taxon>
        <taxon>Tracheophyta</taxon>
        <taxon>Spermatophyta</taxon>
        <taxon>Magnoliopsida</taxon>
        <taxon>eudicotyledons</taxon>
        <taxon>Gunneridae</taxon>
        <taxon>Pentapetalae</taxon>
        <taxon>rosids</taxon>
        <taxon>fabids</taxon>
        <taxon>Malpighiales</taxon>
        <taxon>Salicaceae</taxon>
        <taxon>Saliceae</taxon>
        <taxon>Salix</taxon>
    </lineage>
</organism>
<name>A0ABQ9AMT6_9ROSI</name>
<dbReference type="EMBL" id="JAPFFI010000018">
    <property type="protein sequence ID" value="KAJ6349192.1"/>
    <property type="molecule type" value="Genomic_DNA"/>
</dbReference>
<feature type="non-terminal residue" evidence="1">
    <location>
        <position position="81"/>
    </location>
</feature>
<evidence type="ECO:0000313" key="1">
    <source>
        <dbReference type="EMBL" id="KAJ6349192.1"/>
    </source>
</evidence>
<gene>
    <name evidence="1" type="ORF">OIU77_006723</name>
</gene>